<evidence type="ECO:0000313" key="11">
    <source>
        <dbReference type="Proteomes" id="UP001209570"/>
    </source>
</evidence>
<keyword evidence="5" id="KW-0963">Cytoplasm</keyword>
<protein>
    <recommendedName>
        <fullName evidence="9">Importin N-terminal domain-containing protein</fullName>
    </recommendedName>
</protein>
<dbReference type="InterPro" id="IPR001494">
    <property type="entry name" value="Importin-beta_N"/>
</dbReference>
<dbReference type="GO" id="GO:0031267">
    <property type="term" value="F:small GTPase binding"/>
    <property type="evidence" value="ECO:0007669"/>
    <property type="project" value="InterPro"/>
</dbReference>
<dbReference type="SMART" id="SM00913">
    <property type="entry name" value="IBN_N"/>
    <property type="match status" value="1"/>
</dbReference>
<accession>A0AAD5LTB2</accession>
<organism evidence="10 11">
    <name type="scientific">Pythium insidiosum</name>
    <name type="common">Pythiosis disease agent</name>
    <dbReference type="NCBI Taxonomy" id="114742"/>
    <lineage>
        <taxon>Eukaryota</taxon>
        <taxon>Sar</taxon>
        <taxon>Stramenopiles</taxon>
        <taxon>Oomycota</taxon>
        <taxon>Peronosporomycetes</taxon>
        <taxon>Pythiales</taxon>
        <taxon>Pythiaceae</taxon>
        <taxon>Pythium</taxon>
    </lineage>
</organism>
<feature type="compositionally biased region" description="Basic and acidic residues" evidence="8">
    <location>
        <begin position="1080"/>
        <end position="1106"/>
    </location>
</feature>
<dbReference type="SUPFAM" id="SSF48371">
    <property type="entry name" value="ARM repeat"/>
    <property type="match status" value="1"/>
</dbReference>
<dbReference type="Pfam" id="PF14223">
    <property type="entry name" value="Retrotran_gag_2"/>
    <property type="match status" value="1"/>
</dbReference>
<evidence type="ECO:0000256" key="8">
    <source>
        <dbReference type="SAM" id="MobiDB-lite"/>
    </source>
</evidence>
<comment type="similarity">
    <text evidence="3">Belongs to the importin beta family.</text>
</comment>
<feature type="compositionally biased region" description="Acidic residues" evidence="8">
    <location>
        <begin position="1038"/>
        <end position="1050"/>
    </location>
</feature>
<keyword evidence="11" id="KW-1185">Reference proteome</keyword>
<dbReference type="GO" id="GO:0005635">
    <property type="term" value="C:nuclear envelope"/>
    <property type="evidence" value="ECO:0007669"/>
    <property type="project" value="TreeGrafter"/>
</dbReference>
<dbReference type="GO" id="GO:0006606">
    <property type="term" value="P:protein import into nucleus"/>
    <property type="evidence" value="ECO:0007669"/>
    <property type="project" value="TreeGrafter"/>
</dbReference>
<evidence type="ECO:0000256" key="2">
    <source>
        <dbReference type="ARBA" id="ARBA00004496"/>
    </source>
</evidence>
<evidence type="ECO:0000256" key="3">
    <source>
        <dbReference type="ARBA" id="ARBA00007991"/>
    </source>
</evidence>
<sequence>MDVQQLHTILLHTFSNDNAARQAAEAEIANLHNVRGSILLLIQITVEESVAREIRQAAAVSLKNIVNKYWEGDHVGGEFVRVIPDDERAVSRQNVLEALFVTHDNSLRSLLAETVSYIARIDFPEQWTDLIEVIVRNIQSGDAKRIINALLALRRVVKNFEYRSEERMAPLFALAETIFPMLREMLAQLINNNAIESAMMIHLILKTYWSCVKAHLVPHLASVDNVLAWNQLFGTILAKHFPEPNEAGEPAGQPVDEEARNNWPWWKTKKWVLQILCRFYTRYGHPKRVEDELAAMSQVYRNQVAPGLLPVVLEVLSLRKNGRFCPDRVVQLCLVFLQEAVDSSVTYKLIKPHLRFVLFEVIHPVLCLTPKDLNLWAEDPHEFVRKTNDVFEDFLDPVYAAANLLADLCTKRGKDCLSDVLMFYNTILSTYLSTPEAERNYIQKDAALHALFSLDSVLTKSKAHKNQVEGMIVEHILPEFKNPHGFLRLRACKIFSRKYIEAIHFRDESTLVQIVNGMLDCMFDPELPVRIEAAKTIRFVVQYPHSNVVLDVLQPRLGPILEQFFSLMDEIGNDEVVVALEQIIDKFSDQMAPFALQLVTKFVDFFWQFTSAGEDDEDACLAAVSCLDAIHTILISVAHHPELYALMVSSLAPIIEKVLSDFDYVEYMESALDIFSTLSFGCHKIPPQLWALFPHIFTCYNDFAADYLVNFAQVIDNFVGRDMETFLAGIHVDTKTGRAVSYLELVFTMAKNVLEDKQAQEVDICAATRLLFSLLHNLFGKVDELVPEMVRLVATCLASSEIGEGSTRLLLGAVASLLHYNPLLTVEALERLQATQGVFTFWMSKLEMIEMPFDRKLFVLGIMSLFKLPLDRVPAVLRPHMRQIVQATMKMLHGLISSEEGGNDEEDGVDSGTEQLEQLLEAGGYGSDEDAEDVYDDDYLAILKQLREESQYDGLYDEEDGEEYVSLLDEVDEIEFFLGTLQGFSQTNPTEYQALGLEGDADAQHAMALFSQELGPLNGKNLLGFVKFEHYDGRSDGDSDLSDDSDDEPAEPPKSPESQVIEGIDFGPSDSELDPAATPHDGESEDTGHAKASDPPKVRSFSDTKERKARKKARAIRTNARHLRRQEAQTFAFLLKTMDNTHIRLVKDKETAYAVFQTICSKYEGVEAHGNPYTIMSFLLSAKYKEGDNLLEFFLRYDDAIKALDDATKSAMEDTWKSIFLYNAMPSAWSSELQIWKGTRMYIPYDELKRRLESKVRVALTQERYANLKGTPESSETASEKALVAATQEVALPAKMDAKCTYSLKFNLFSVPAAVKDGYRFTFNRKTCVINTNQRYSIKARIAQHADLYQFNATPSDTTKVQETAFMATSDFA</sequence>
<dbReference type="Proteomes" id="UP001209570">
    <property type="component" value="Unassembled WGS sequence"/>
</dbReference>
<dbReference type="PANTHER" id="PTHR10997">
    <property type="entry name" value="IMPORTIN-7, 8, 11"/>
    <property type="match status" value="1"/>
</dbReference>
<dbReference type="InterPro" id="IPR011989">
    <property type="entry name" value="ARM-like"/>
</dbReference>
<keyword evidence="6" id="KW-0653">Protein transport</keyword>
<dbReference type="EMBL" id="JAKCXM010000580">
    <property type="protein sequence ID" value="KAJ0392743.1"/>
    <property type="molecule type" value="Genomic_DNA"/>
</dbReference>
<dbReference type="InterPro" id="IPR058669">
    <property type="entry name" value="TPR_IPO7/11-like"/>
</dbReference>
<dbReference type="InterPro" id="IPR016024">
    <property type="entry name" value="ARM-type_fold"/>
</dbReference>
<dbReference type="Pfam" id="PF25758">
    <property type="entry name" value="TPR_IPO11"/>
    <property type="match status" value="1"/>
</dbReference>
<comment type="caution">
    <text evidence="10">The sequence shown here is derived from an EMBL/GenBank/DDBJ whole genome shotgun (WGS) entry which is preliminary data.</text>
</comment>
<dbReference type="Pfam" id="PF03810">
    <property type="entry name" value="IBN_N"/>
    <property type="match status" value="1"/>
</dbReference>
<evidence type="ECO:0000259" key="9">
    <source>
        <dbReference type="PROSITE" id="PS50166"/>
    </source>
</evidence>
<name>A0AAD5LTB2_PYTIN</name>
<evidence type="ECO:0000313" key="10">
    <source>
        <dbReference type="EMBL" id="KAJ0392743.1"/>
    </source>
</evidence>
<feature type="region of interest" description="Disordered" evidence="8">
    <location>
        <begin position="1034"/>
        <end position="1111"/>
    </location>
</feature>
<evidence type="ECO:0000256" key="4">
    <source>
        <dbReference type="ARBA" id="ARBA00022448"/>
    </source>
</evidence>
<feature type="domain" description="Importin N-terminal" evidence="9">
    <location>
        <begin position="24"/>
        <end position="101"/>
    </location>
</feature>
<gene>
    <name evidence="10" type="ORF">P43SY_006084</name>
</gene>
<comment type="subcellular location">
    <subcellularLocation>
        <location evidence="2">Cytoplasm</location>
    </subcellularLocation>
    <subcellularLocation>
        <location evidence="1">Nucleus</location>
    </subcellularLocation>
</comment>
<dbReference type="Gene3D" id="1.25.10.10">
    <property type="entry name" value="Leucine-rich Repeat Variant"/>
    <property type="match status" value="1"/>
</dbReference>
<proteinExistence type="inferred from homology"/>
<evidence type="ECO:0000256" key="1">
    <source>
        <dbReference type="ARBA" id="ARBA00004123"/>
    </source>
</evidence>
<reference evidence="10" key="1">
    <citation type="submission" date="2021-12" db="EMBL/GenBank/DDBJ databases">
        <title>Prjna785345.</title>
        <authorList>
            <person name="Rujirawat T."/>
            <person name="Krajaejun T."/>
        </authorList>
    </citation>
    <scope>NUCLEOTIDE SEQUENCE</scope>
    <source>
        <strain evidence="10">Pi057C3</strain>
    </source>
</reference>
<dbReference type="GO" id="GO:0005829">
    <property type="term" value="C:cytosol"/>
    <property type="evidence" value="ECO:0007669"/>
    <property type="project" value="TreeGrafter"/>
</dbReference>
<keyword evidence="4" id="KW-0813">Transport</keyword>
<evidence type="ECO:0000256" key="7">
    <source>
        <dbReference type="ARBA" id="ARBA00023242"/>
    </source>
</evidence>
<evidence type="ECO:0000256" key="6">
    <source>
        <dbReference type="ARBA" id="ARBA00022927"/>
    </source>
</evidence>
<dbReference type="PANTHER" id="PTHR10997:SF18">
    <property type="entry name" value="D-IMPORTIN 7_RANBP7"/>
    <property type="match status" value="1"/>
</dbReference>
<evidence type="ECO:0000256" key="5">
    <source>
        <dbReference type="ARBA" id="ARBA00022490"/>
    </source>
</evidence>
<dbReference type="PROSITE" id="PS50166">
    <property type="entry name" value="IMPORTIN_B_NT"/>
    <property type="match status" value="1"/>
</dbReference>
<keyword evidence="7" id="KW-0539">Nucleus</keyword>